<protein>
    <submittedName>
        <fullName evidence="2">Uncharacterized protein</fullName>
    </submittedName>
</protein>
<feature type="region of interest" description="Disordered" evidence="1">
    <location>
        <begin position="127"/>
        <end position="170"/>
    </location>
</feature>
<feature type="compositionally biased region" description="Basic and acidic residues" evidence="1">
    <location>
        <begin position="158"/>
        <end position="170"/>
    </location>
</feature>
<organism evidence="2 3">
    <name type="scientific">Liparis tanakae</name>
    <name type="common">Tanaka's snailfish</name>
    <dbReference type="NCBI Taxonomy" id="230148"/>
    <lineage>
        <taxon>Eukaryota</taxon>
        <taxon>Metazoa</taxon>
        <taxon>Chordata</taxon>
        <taxon>Craniata</taxon>
        <taxon>Vertebrata</taxon>
        <taxon>Euteleostomi</taxon>
        <taxon>Actinopterygii</taxon>
        <taxon>Neopterygii</taxon>
        <taxon>Teleostei</taxon>
        <taxon>Neoteleostei</taxon>
        <taxon>Acanthomorphata</taxon>
        <taxon>Eupercaria</taxon>
        <taxon>Perciformes</taxon>
        <taxon>Cottioidei</taxon>
        <taxon>Cottales</taxon>
        <taxon>Liparidae</taxon>
        <taxon>Liparis</taxon>
    </lineage>
</organism>
<dbReference type="AlphaFoldDB" id="A0A4Z2FBV8"/>
<evidence type="ECO:0000256" key="1">
    <source>
        <dbReference type="SAM" id="MobiDB-lite"/>
    </source>
</evidence>
<sequence>MLPLSGPYLVLQVLREVLRLLQGEPGHQLRGQDVAAAQLVDHLGHAFRGMRTFGQGIADAQHRHQVVDVAVDALSHAGVLGTRQRARFTRVNLADGRGGKRTLLKRLQLVSPVRTQVAVQRFLWGWKKKKKKKKKKRKKKKEEEEKKKKEEEEEKKEEEETKKKEEEEKK</sequence>
<gene>
    <name evidence="2" type="ORF">EYF80_051175</name>
</gene>
<dbReference type="EMBL" id="SRLO01001352">
    <property type="protein sequence ID" value="TNN38658.1"/>
    <property type="molecule type" value="Genomic_DNA"/>
</dbReference>
<accession>A0A4Z2FBV8</accession>
<dbReference type="Proteomes" id="UP000314294">
    <property type="component" value="Unassembled WGS sequence"/>
</dbReference>
<proteinExistence type="predicted"/>
<keyword evidence="3" id="KW-1185">Reference proteome</keyword>
<comment type="caution">
    <text evidence="2">The sequence shown here is derived from an EMBL/GenBank/DDBJ whole genome shotgun (WGS) entry which is preliminary data.</text>
</comment>
<name>A0A4Z2FBV8_9TELE</name>
<evidence type="ECO:0000313" key="3">
    <source>
        <dbReference type="Proteomes" id="UP000314294"/>
    </source>
</evidence>
<feature type="compositionally biased region" description="Basic residues" evidence="1">
    <location>
        <begin position="127"/>
        <end position="140"/>
    </location>
</feature>
<feature type="compositionally biased region" description="Basic and acidic residues" evidence="1">
    <location>
        <begin position="141"/>
        <end position="150"/>
    </location>
</feature>
<evidence type="ECO:0000313" key="2">
    <source>
        <dbReference type="EMBL" id="TNN38658.1"/>
    </source>
</evidence>
<reference evidence="2 3" key="1">
    <citation type="submission" date="2019-03" db="EMBL/GenBank/DDBJ databases">
        <title>First draft genome of Liparis tanakae, snailfish: a comprehensive survey of snailfish specific genes.</title>
        <authorList>
            <person name="Kim W."/>
            <person name="Song I."/>
            <person name="Jeong J.-H."/>
            <person name="Kim D."/>
            <person name="Kim S."/>
            <person name="Ryu S."/>
            <person name="Song J.Y."/>
            <person name="Lee S.K."/>
        </authorList>
    </citation>
    <scope>NUCLEOTIDE SEQUENCE [LARGE SCALE GENOMIC DNA]</scope>
    <source>
        <tissue evidence="2">Muscle</tissue>
    </source>
</reference>